<reference evidence="2 3" key="1">
    <citation type="submission" date="2020-08" db="EMBL/GenBank/DDBJ databases">
        <title>Draft genome sequence of Parasphingopyxis sp. GrpM-11.</title>
        <authorList>
            <person name="Oh J."/>
            <person name="Roh D.-H."/>
        </authorList>
    </citation>
    <scope>NUCLEOTIDE SEQUENCE [LARGE SCALE GENOMIC DNA]</scope>
    <source>
        <strain evidence="2 3">GrpM-11</strain>
    </source>
</reference>
<gene>
    <name evidence="2" type="ORF">H6P80_07360</name>
</gene>
<organism evidence="2 3">
    <name type="scientific">Parasphingopyxis marina</name>
    <dbReference type="NCBI Taxonomy" id="2761622"/>
    <lineage>
        <taxon>Bacteria</taxon>
        <taxon>Pseudomonadati</taxon>
        <taxon>Pseudomonadota</taxon>
        <taxon>Alphaproteobacteria</taxon>
        <taxon>Sphingomonadales</taxon>
        <taxon>Sphingomonadaceae</taxon>
        <taxon>Parasphingopyxis</taxon>
    </lineage>
</organism>
<dbReference type="AlphaFoldDB" id="A0A842HYA6"/>
<dbReference type="RefSeq" id="WP_185800646.1">
    <property type="nucleotide sequence ID" value="NZ_JACJVJ010000001.1"/>
</dbReference>
<keyword evidence="1" id="KW-0812">Transmembrane</keyword>
<feature type="transmembrane region" description="Helical" evidence="1">
    <location>
        <begin position="101"/>
        <end position="129"/>
    </location>
</feature>
<sequence length="250" mass="26670">MAVQHRFSPSAGWDEVVRITRRELQLLLAIAGVFFLLPALVLGYFAPMPQETESLEQFLAAIQPSLPLMIAGGLVSMVGQLAMWSLLLAPERMTVGEAIKAGLLFLPYYFLISICVNAMLGIGFLLLILPGVYLWARLAALGPAAIGEQLKSPVAAIKRSFEVTQGNAFPIVAFMLIVLLVFLVVALVVPNVIGAILALSGLDMSPGGTGLVLMVTISGLIQAAGTMIFAVMEFVIYRQLTGVPSPQVFG</sequence>
<keyword evidence="1" id="KW-0472">Membrane</keyword>
<accession>A0A842HYA6</accession>
<feature type="transmembrane region" description="Helical" evidence="1">
    <location>
        <begin position="66"/>
        <end position="89"/>
    </location>
</feature>
<feature type="transmembrane region" description="Helical" evidence="1">
    <location>
        <begin position="171"/>
        <end position="199"/>
    </location>
</feature>
<feature type="transmembrane region" description="Helical" evidence="1">
    <location>
        <begin position="26"/>
        <end position="46"/>
    </location>
</feature>
<dbReference type="Proteomes" id="UP000564378">
    <property type="component" value="Unassembled WGS sequence"/>
</dbReference>
<evidence type="ECO:0000313" key="3">
    <source>
        <dbReference type="Proteomes" id="UP000564378"/>
    </source>
</evidence>
<dbReference type="EMBL" id="JACJVJ010000001">
    <property type="protein sequence ID" value="MBC2777437.1"/>
    <property type="molecule type" value="Genomic_DNA"/>
</dbReference>
<keyword evidence="3" id="KW-1185">Reference proteome</keyword>
<keyword evidence="1" id="KW-1133">Transmembrane helix</keyword>
<evidence type="ECO:0000256" key="1">
    <source>
        <dbReference type="SAM" id="Phobius"/>
    </source>
</evidence>
<comment type="caution">
    <text evidence="2">The sequence shown here is derived from an EMBL/GenBank/DDBJ whole genome shotgun (WGS) entry which is preliminary data.</text>
</comment>
<feature type="transmembrane region" description="Helical" evidence="1">
    <location>
        <begin position="211"/>
        <end position="237"/>
    </location>
</feature>
<evidence type="ECO:0000313" key="2">
    <source>
        <dbReference type="EMBL" id="MBC2777437.1"/>
    </source>
</evidence>
<protein>
    <submittedName>
        <fullName evidence="2">Glycerophosphoryl diester phosphodiesterase membrane domain-containing protein</fullName>
    </submittedName>
</protein>
<name>A0A842HYA6_9SPHN</name>
<proteinExistence type="predicted"/>